<accession>A0ACC1DJS0</accession>
<keyword evidence="2" id="KW-1185">Reference proteome</keyword>
<evidence type="ECO:0000313" key="2">
    <source>
        <dbReference type="Proteomes" id="UP000824533"/>
    </source>
</evidence>
<gene>
    <name evidence="1" type="ORF">K1T71_000553</name>
</gene>
<sequence length="848" mass="98722">MYWVIVFLIAVQVGVLWSRSIRLAHRRKLEEPPKENIAEILLPLLEQTFDKHDPNVEKVIQLLPYNNSKITPWNAMKHKKQIVKIMPLKKGETNAVAVILASDLPDKDIDTALDEVTDDISYVINNNDQSDDNNTDSDSENKLDEAIESNEYSKVHHNIYDNQFNNNFIDISDIELPKNVYNADRKITQDMHDFKNIIQITNKHDKSDINNENSDTRKLGNGTPEEVNKRTFEMDIDSNAEENITSKEDFIDSSKENDVKSIDNIELVDEPKNHANFKDIQATDDEFGSEEYMTVERNKINTVKTVLDNGDDRVQTKDDSRNLSNDSVFIEKGNHEINSVAINKDAKSEERNSDINYNVKDFEDIVSDILPNKNIAISHPYRNQASSLQRVNSLEKNQKLFYTIESSSVINPKFQQTAFNSLGDIENAIKIDHEADINNNENHYPGKENLNQDNFTRNINFDKTPIPQDLDHNTSNAKNVIYKNEIQYREPDISNYSNHIRNDNEPINNNYSYNNQNLENSHLFNDYNLKTAQISEIQHAEDNQQEKNIRIQYFYYPEKGRIIGDTYVSHEDISTEHHIDDNLLENTHRVGDPKSYQNKAYLKDNEDIEKVLPEINHYPKNILHSENNYNYVDNLLKHNHFVANSYKPEDTVYDENYNNEEKHTIYPEIPNLQSDSDQLSSYNLKHIKHVKDCTEILNLNSHNAEITNFSHGDHGKNHNIHDSKESKENFDDLYHIINHNEEDLLEKNEYPTSESRGKIIRTSHKKIKKFQKEDITKFIPERKNPRQIVEALNYIDKLSLLKALNAFLNEHDTIENVNEKDHSSKCNDDDGRNSFSHKSYRLSFTFSK</sequence>
<dbReference type="EMBL" id="CM034387">
    <property type="protein sequence ID" value="KAJ0184130.1"/>
    <property type="molecule type" value="Genomic_DNA"/>
</dbReference>
<evidence type="ECO:0000313" key="1">
    <source>
        <dbReference type="EMBL" id="KAJ0184130.1"/>
    </source>
</evidence>
<reference evidence="1 2" key="1">
    <citation type="journal article" date="2021" name="Front. Genet.">
        <title>Chromosome-Level Genome Assembly Reveals Significant Gene Expansion in the Toll and IMD Signaling Pathways of Dendrolimus kikuchii.</title>
        <authorList>
            <person name="Zhou J."/>
            <person name="Wu P."/>
            <person name="Xiong Z."/>
            <person name="Liu N."/>
            <person name="Zhao N."/>
            <person name="Ji M."/>
            <person name="Qiu Y."/>
            <person name="Yang B."/>
        </authorList>
    </citation>
    <scope>NUCLEOTIDE SEQUENCE [LARGE SCALE GENOMIC DNA]</scope>
    <source>
        <strain evidence="1">Ann1</strain>
    </source>
</reference>
<name>A0ACC1DJS0_9NEOP</name>
<proteinExistence type="predicted"/>
<protein>
    <submittedName>
        <fullName evidence="1">Uncharacterized protein</fullName>
    </submittedName>
</protein>
<dbReference type="Proteomes" id="UP000824533">
    <property type="component" value="Linkage Group LG01"/>
</dbReference>
<organism evidence="1 2">
    <name type="scientific">Dendrolimus kikuchii</name>
    <dbReference type="NCBI Taxonomy" id="765133"/>
    <lineage>
        <taxon>Eukaryota</taxon>
        <taxon>Metazoa</taxon>
        <taxon>Ecdysozoa</taxon>
        <taxon>Arthropoda</taxon>
        <taxon>Hexapoda</taxon>
        <taxon>Insecta</taxon>
        <taxon>Pterygota</taxon>
        <taxon>Neoptera</taxon>
        <taxon>Endopterygota</taxon>
        <taxon>Lepidoptera</taxon>
        <taxon>Glossata</taxon>
        <taxon>Ditrysia</taxon>
        <taxon>Bombycoidea</taxon>
        <taxon>Lasiocampidae</taxon>
        <taxon>Dendrolimus</taxon>
    </lineage>
</organism>
<comment type="caution">
    <text evidence="1">The sequence shown here is derived from an EMBL/GenBank/DDBJ whole genome shotgun (WGS) entry which is preliminary data.</text>
</comment>